<dbReference type="PANTHER" id="PTHR45889">
    <property type="entry name" value="IG-LIKE DOMAIN-CONTAINING PROTEIN"/>
    <property type="match status" value="1"/>
</dbReference>
<feature type="region of interest" description="Disordered" evidence="1">
    <location>
        <begin position="124"/>
        <end position="156"/>
    </location>
</feature>
<feature type="signal peptide" evidence="2">
    <location>
        <begin position="1"/>
        <end position="30"/>
    </location>
</feature>
<feature type="domain" description="Ig-like" evidence="3">
    <location>
        <begin position="32"/>
        <end position="120"/>
    </location>
</feature>
<protein>
    <submittedName>
        <fullName evidence="5">Uncharacterized protein LOC111113202 isoform X1</fullName>
    </submittedName>
</protein>
<sequence>MRYCRCSLLKTVSGFAILLLLANKTTPVTADPLQIVFTDQPNQITIGSEVHLTCVVGGGNDPHVTWISVSVSRRLLPVNSLIANGGRTLLITNYDITDNGQYICIASDGQEFANHVFTLNAQHSESHPTTMTSTTTTTHPKTTTMTTTTTHLRTTSTTSTAKHNIFHGTGMFCMNCKNLVNPHECHVTTRCGSHEQCYIEKFARHNLVWYDMGCRSSIVCNAMSAMSGALVGKREVKGHTQYLDERADVEDDGRMVVCEACCNNTSCNNGGSCGVEALRAPPSIISVTVQPTYYQYGDDVVLTCIVTSYPAPDYIG</sequence>
<feature type="compositionally biased region" description="Low complexity" evidence="1">
    <location>
        <begin position="127"/>
        <end position="156"/>
    </location>
</feature>
<organism evidence="4 5">
    <name type="scientific">Crassostrea virginica</name>
    <name type="common">Eastern oyster</name>
    <dbReference type="NCBI Taxonomy" id="6565"/>
    <lineage>
        <taxon>Eukaryota</taxon>
        <taxon>Metazoa</taxon>
        <taxon>Spiralia</taxon>
        <taxon>Lophotrochozoa</taxon>
        <taxon>Mollusca</taxon>
        <taxon>Bivalvia</taxon>
        <taxon>Autobranchia</taxon>
        <taxon>Pteriomorphia</taxon>
        <taxon>Ostreida</taxon>
        <taxon>Ostreoidea</taxon>
        <taxon>Ostreidae</taxon>
        <taxon>Crassostrea</taxon>
    </lineage>
</organism>
<dbReference type="RefSeq" id="XP_022307007.1">
    <property type="nucleotide sequence ID" value="XM_022451299.1"/>
</dbReference>
<dbReference type="SMART" id="SM00409">
    <property type="entry name" value="IG"/>
    <property type="match status" value="1"/>
</dbReference>
<dbReference type="InterPro" id="IPR036179">
    <property type="entry name" value="Ig-like_dom_sf"/>
</dbReference>
<reference evidence="5" key="1">
    <citation type="submission" date="2025-08" db="UniProtKB">
        <authorList>
            <consortium name="RefSeq"/>
        </authorList>
    </citation>
    <scope>IDENTIFICATION</scope>
    <source>
        <tissue evidence="5">Whole sample</tissue>
    </source>
</reference>
<dbReference type="OrthoDB" id="6117203at2759"/>
<dbReference type="Pfam" id="PF13927">
    <property type="entry name" value="Ig_3"/>
    <property type="match status" value="1"/>
</dbReference>
<proteinExistence type="predicted"/>
<accession>A0A8B8BUG6</accession>
<evidence type="ECO:0000256" key="1">
    <source>
        <dbReference type="SAM" id="MobiDB-lite"/>
    </source>
</evidence>
<dbReference type="PROSITE" id="PS50835">
    <property type="entry name" value="IG_LIKE"/>
    <property type="match status" value="1"/>
</dbReference>
<dbReference type="SUPFAM" id="SSF48726">
    <property type="entry name" value="Immunoglobulin"/>
    <property type="match status" value="1"/>
</dbReference>
<dbReference type="PANTHER" id="PTHR45889:SF8">
    <property type="entry name" value="IG-LIKE DOMAIN-CONTAINING PROTEIN"/>
    <property type="match status" value="1"/>
</dbReference>
<dbReference type="KEGG" id="cvn:111113202"/>
<dbReference type="Proteomes" id="UP000694844">
    <property type="component" value="Chromosome 9"/>
</dbReference>
<dbReference type="AlphaFoldDB" id="A0A8B8BUG6"/>
<name>A0A8B8BUG6_CRAVI</name>
<keyword evidence="2" id="KW-0732">Signal</keyword>
<dbReference type="InterPro" id="IPR013783">
    <property type="entry name" value="Ig-like_fold"/>
</dbReference>
<evidence type="ECO:0000259" key="3">
    <source>
        <dbReference type="PROSITE" id="PS50835"/>
    </source>
</evidence>
<dbReference type="InterPro" id="IPR003599">
    <property type="entry name" value="Ig_sub"/>
</dbReference>
<dbReference type="Gene3D" id="2.60.40.10">
    <property type="entry name" value="Immunoglobulins"/>
    <property type="match status" value="1"/>
</dbReference>
<dbReference type="GeneID" id="111113202"/>
<evidence type="ECO:0000313" key="5">
    <source>
        <dbReference type="RefSeq" id="XP_022307007.1"/>
    </source>
</evidence>
<evidence type="ECO:0000313" key="4">
    <source>
        <dbReference type="Proteomes" id="UP000694844"/>
    </source>
</evidence>
<feature type="chain" id="PRO_5034320245" evidence="2">
    <location>
        <begin position="31"/>
        <end position="316"/>
    </location>
</feature>
<evidence type="ECO:0000256" key="2">
    <source>
        <dbReference type="SAM" id="SignalP"/>
    </source>
</evidence>
<gene>
    <name evidence="5" type="primary">LOC111113202</name>
</gene>
<keyword evidence="4" id="KW-1185">Reference proteome</keyword>
<dbReference type="InterPro" id="IPR007110">
    <property type="entry name" value="Ig-like_dom"/>
</dbReference>